<keyword evidence="4 11" id="KW-0028">Amino-acid biosynthesis</keyword>
<keyword evidence="13" id="KW-1185">Reference proteome</keyword>
<dbReference type="Proteomes" id="UP000323142">
    <property type="component" value="Unassembled WGS sequence"/>
</dbReference>
<comment type="function">
    <text evidence="11">Catalyzes the specific phosphorylation of the 3-hydroxyl group of shikimic acid using ATP as a cosubstrate.</text>
</comment>
<keyword evidence="11" id="KW-0479">Metal-binding</keyword>
<evidence type="ECO:0000256" key="4">
    <source>
        <dbReference type="ARBA" id="ARBA00022605"/>
    </source>
</evidence>
<dbReference type="GO" id="GO:0005829">
    <property type="term" value="C:cytosol"/>
    <property type="evidence" value="ECO:0007669"/>
    <property type="project" value="TreeGrafter"/>
</dbReference>
<dbReference type="SUPFAM" id="SSF52540">
    <property type="entry name" value="P-loop containing nucleoside triphosphate hydrolases"/>
    <property type="match status" value="1"/>
</dbReference>
<feature type="binding site" evidence="11">
    <location>
        <position position="111"/>
    </location>
    <ligand>
        <name>substrate</name>
    </ligand>
</feature>
<evidence type="ECO:0000313" key="12">
    <source>
        <dbReference type="EMBL" id="KAA2236822.1"/>
    </source>
</evidence>
<proteinExistence type="inferred from homology"/>
<organism evidence="12 13">
    <name type="scientific">Salinarimonas soli</name>
    <dbReference type="NCBI Taxonomy" id="1638099"/>
    <lineage>
        <taxon>Bacteria</taxon>
        <taxon>Pseudomonadati</taxon>
        <taxon>Pseudomonadota</taxon>
        <taxon>Alphaproteobacteria</taxon>
        <taxon>Hyphomicrobiales</taxon>
        <taxon>Salinarimonadaceae</taxon>
        <taxon>Salinarimonas</taxon>
    </lineage>
</organism>
<evidence type="ECO:0000256" key="8">
    <source>
        <dbReference type="ARBA" id="ARBA00022840"/>
    </source>
</evidence>
<dbReference type="InterPro" id="IPR031322">
    <property type="entry name" value="Shikimate/glucono_kinase"/>
</dbReference>
<dbReference type="GO" id="GO:0009073">
    <property type="term" value="P:aromatic amino acid family biosynthetic process"/>
    <property type="evidence" value="ECO:0007669"/>
    <property type="project" value="UniProtKB-KW"/>
</dbReference>
<dbReference type="InterPro" id="IPR023000">
    <property type="entry name" value="Shikimate_kinase_CS"/>
</dbReference>
<comment type="catalytic activity">
    <reaction evidence="10 11">
        <text>shikimate + ATP = 3-phosphoshikimate + ADP + H(+)</text>
        <dbReference type="Rhea" id="RHEA:13121"/>
        <dbReference type="ChEBI" id="CHEBI:15378"/>
        <dbReference type="ChEBI" id="CHEBI:30616"/>
        <dbReference type="ChEBI" id="CHEBI:36208"/>
        <dbReference type="ChEBI" id="CHEBI:145989"/>
        <dbReference type="ChEBI" id="CHEBI:456216"/>
        <dbReference type="EC" id="2.7.1.71"/>
    </reaction>
</comment>
<dbReference type="EC" id="2.7.1.71" evidence="3 11"/>
<accession>A0A5B2VEH0</accession>
<comment type="subcellular location">
    <subcellularLocation>
        <location evidence="11">Cytoplasm</location>
    </subcellularLocation>
</comment>
<dbReference type="PANTHER" id="PTHR21087">
    <property type="entry name" value="SHIKIMATE KINASE"/>
    <property type="match status" value="1"/>
</dbReference>
<dbReference type="GO" id="GO:0000287">
    <property type="term" value="F:magnesium ion binding"/>
    <property type="evidence" value="ECO:0007669"/>
    <property type="project" value="UniProtKB-UniRule"/>
</dbReference>
<comment type="subunit">
    <text evidence="11">Monomer.</text>
</comment>
<dbReference type="PANTHER" id="PTHR21087:SF16">
    <property type="entry name" value="SHIKIMATE KINASE 1, CHLOROPLASTIC"/>
    <property type="match status" value="1"/>
</dbReference>
<dbReference type="EMBL" id="VUOA01000022">
    <property type="protein sequence ID" value="KAA2236822.1"/>
    <property type="molecule type" value="Genomic_DNA"/>
</dbReference>
<protein>
    <recommendedName>
        <fullName evidence="3 11">Shikimate kinase</fullName>
        <shortName evidence="11">SK</shortName>
        <ecNumber evidence="3 11">2.7.1.71</ecNumber>
    </recommendedName>
</protein>
<keyword evidence="5 11" id="KW-0808">Transferase</keyword>
<evidence type="ECO:0000256" key="2">
    <source>
        <dbReference type="ARBA" id="ARBA00006997"/>
    </source>
</evidence>
<reference evidence="12 13" key="2">
    <citation type="submission" date="2019-09" db="EMBL/GenBank/DDBJ databases">
        <authorList>
            <person name="Jin C."/>
        </authorList>
    </citation>
    <scope>NUCLEOTIDE SEQUENCE [LARGE SCALE GENOMIC DNA]</scope>
    <source>
        <strain evidence="12 13">BN140002</strain>
    </source>
</reference>
<reference evidence="12 13" key="1">
    <citation type="submission" date="2019-09" db="EMBL/GenBank/DDBJ databases">
        <title>Salinarimonas rosea gen. nov., sp. nov., a new member of the a-2 subgroup of the Proteobacteria.</title>
        <authorList>
            <person name="Liu J."/>
        </authorList>
    </citation>
    <scope>NUCLEOTIDE SEQUENCE [LARGE SCALE GENOMIC DNA]</scope>
    <source>
        <strain evidence="12 13">BN140002</strain>
    </source>
</reference>
<evidence type="ECO:0000256" key="10">
    <source>
        <dbReference type="ARBA" id="ARBA00048567"/>
    </source>
</evidence>
<comment type="cofactor">
    <cofactor evidence="11">
        <name>Mg(2+)</name>
        <dbReference type="ChEBI" id="CHEBI:18420"/>
    </cofactor>
    <text evidence="11">Binds 1 Mg(2+) ion per subunit.</text>
</comment>
<dbReference type="PROSITE" id="PS01128">
    <property type="entry name" value="SHIKIMATE_KINASE"/>
    <property type="match status" value="1"/>
</dbReference>
<evidence type="ECO:0000256" key="5">
    <source>
        <dbReference type="ARBA" id="ARBA00022679"/>
    </source>
</evidence>
<dbReference type="Pfam" id="PF01202">
    <property type="entry name" value="SKI"/>
    <property type="match status" value="1"/>
</dbReference>
<gene>
    <name evidence="11" type="primary">aroK</name>
    <name evidence="12" type="ORF">F0L46_12580</name>
</gene>
<evidence type="ECO:0000256" key="6">
    <source>
        <dbReference type="ARBA" id="ARBA00022741"/>
    </source>
</evidence>
<keyword evidence="6 11" id="KW-0547">Nucleotide-binding</keyword>
<evidence type="ECO:0000256" key="9">
    <source>
        <dbReference type="ARBA" id="ARBA00023141"/>
    </source>
</evidence>
<feature type="binding site" evidence="11">
    <location>
        <position position="65"/>
    </location>
    <ligand>
        <name>substrate</name>
    </ligand>
</feature>
<feature type="binding site" evidence="11">
    <location>
        <position position="47"/>
    </location>
    <ligand>
        <name>Mg(2+)</name>
        <dbReference type="ChEBI" id="CHEBI:18420"/>
    </ligand>
</feature>
<dbReference type="OrthoDB" id="9800332at2"/>
<dbReference type="GO" id="GO:0009423">
    <property type="term" value="P:chorismate biosynthetic process"/>
    <property type="evidence" value="ECO:0007669"/>
    <property type="project" value="UniProtKB-UniRule"/>
</dbReference>
<dbReference type="NCBIfam" id="NF010552">
    <property type="entry name" value="PRK13946.1"/>
    <property type="match status" value="1"/>
</dbReference>
<dbReference type="PRINTS" id="PR01100">
    <property type="entry name" value="SHIKIMTKNASE"/>
</dbReference>
<evidence type="ECO:0000256" key="11">
    <source>
        <dbReference type="HAMAP-Rule" id="MF_00109"/>
    </source>
</evidence>
<dbReference type="InterPro" id="IPR027417">
    <property type="entry name" value="P-loop_NTPase"/>
</dbReference>
<sequence>MSEEAPVDSAAPAVEAARAPATLEKRVRTRLGRRAIVLVGLMGAGKSTVGRRLASRLNLHFRDADHEIEAAAGMSIPDIFAIYGEPAFRGGERRVIARLLAEAPMVLATGGGAFMDAQTRDAIAEGGISVWLRADIAVLMRRVRKRSNRPLLQDPDPEGVMRRLMAVREPVYATADVTVESQDGSHDRVVDAVLGALDAWLDSRSDDTP</sequence>
<name>A0A5B2VEH0_9HYPH</name>
<keyword evidence="9 11" id="KW-0057">Aromatic amino acid biosynthesis</keyword>
<feature type="binding site" evidence="11">
    <location>
        <begin position="43"/>
        <end position="48"/>
    </location>
    <ligand>
        <name>ATP</name>
        <dbReference type="ChEBI" id="CHEBI:30616"/>
    </ligand>
</feature>
<comment type="caution">
    <text evidence="12">The sequence shown here is derived from an EMBL/GenBank/DDBJ whole genome shotgun (WGS) entry which is preliminary data.</text>
</comment>
<comment type="similarity">
    <text evidence="2 11">Belongs to the shikimate kinase family.</text>
</comment>
<keyword evidence="7 11" id="KW-0418">Kinase</keyword>
<dbReference type="InterPro" id="IPR000623">
    <property type="entry name" value="Shikimate_kinase/TSH1"/>
</dbReference>
<feature type="binding site" evidence="11">
    <location>
        <position position="149"/>
    </location>
    <ligand>
        <name>ATP</name>
        <dbReference type="ChEBI" id="CHEBI:30616"/>
    </ligand>
</feature>
<dbReference type="CDD" id="cd00464">
    <property type="entry name" value="SK"/>
    <property type="match status" value="1"/>
</dbReference>
<comment type="caution">
    <text evidence="11">Lacks conserved residue(s) required for the propagation of feature annotation.</text>
</comment>
<dbReference type="GO" id="GO:0008652">
    <property type="term" value="P:amino acid biosynthetic process"/>
    <property type="evidence" value="ECO:0007669"/>
    <property type="project" value="UniProtKB-KW"/>
</dbReference>
<dbReference type="AlphaFoldDB" id="A0A5B2VEH0"/>
<dbReference type="GO" id="GO:0004765">
    <property type="term" value="F:shikimate kinase activity"/>
    <property type="evidence" value="ECO:0007669"/>
    <property type="project" value="UniProtKB-UniRule"/>
</dbReference>
<dbReference type="GO" id="GO:0005524">
    <property type="term" value="F:ATP binding"/>
    <property type="evidence" value="ECO:0007669"/>
    <property type="project" value="UniProtKB-UniRule"/>
</dbReference>
<feature type="binding site" evidence="11">
    <location>
        <position position="89"/>
    </location>
    <ligand>
        <name>substrate</name>
    </ligand>
</feature>
<dbReference type="Gene3D" id="3.40.50.300">
    <property type="entry name" value="P-loop containing nucleotide triphosphate hydrolases"/>
    <property type="match status" value="1"/>
</dbReference>
<keyword evidence="11" id="KW-0460">Magnesium</keyword>
<evidence type="ECO:0000256" key="7">
    <source>
        <dbReference type="ARBA" id="ARBA00022777"/>
    </source>
</evidence>
<dbReference type="HAMAP" id="MF_00109">
    <property type="entry name" value="Shikimate_kinase"/>
    <property type="match status" value="1"/>
</dbReference>
<keyword evidence="8 11" id="KW-0067">ATP-binding</keyword>
<feature type="binding site" evidence="11">
    <location>
        <position position="168"/>
    </location>
    <ligand>
        <name>substrate</name>
    </ligand>
</feature>
<keyword evidence="11" id="KW-0963">Cytoplasm</keyword>
<comment type="pathway">
    <text evidence="1 11">Metabolic intermediate biosynthesis; chorismate biosynthesis; chorismate from D-erythrose 4-phosphate and phosphoenolpyruvate: step 5/7.</text>
</comment>
<evidence type="ECO:0000256" key="1">
    <source>
        <dbReference type="ARBA" id="ARBA00004842"/>
    </source>
</evidence>
<evidence type="ECO:0000256" key="3">
    <source>
        <dbReference type="ARBA" id="ARBA00012154"/>
    </source>
</evidence>
<evidence type="ECO:0000313" key="13">
    <source>
        <dbReference type="Proteomes" id="UP000323142"/>
    </source>
</evidence>
<dbReference type="UniPathway" id="UPA00053">
    <property type="reaction ID" value="UER00088"/>
</dbReference>
<dbReference type="RefSeq" id="WP_149818005.1">
    <property type="nucleotide sequence ID" value="NZ_VUOA01000022.1"/>
</dbReference>